<dbReference type="Gene3D" id="2.30.42.10">
    <property type="match status" value="1"/>
</dbReference>
<reference evidence="3 4" key="1">
    <citation type="submission" date="2017-11" db="EMBL/GenBank/DDBJ databases">
        <title>Taxonomic description and genome sequences of Spirosoma HA7 sp. nov., isolated from pollen microhabitat of Corylus avellana.</title>
        <authorList>
            <person name="Ambika Manirajan B."/>
            <person name="Suarez C."/>
            <person name="Ratering S."/>
            <person name="Geissler-Plaum R."/>
            <person name="Cardinale M."/>
            <person name="Sylvia S."/>
        </authorList>
    </citation>
    <scope>NUCLEOTIDE SEQUENCE [LARGE SCALE GENOMIC DNA]</scope>
    <source>
        <strain evidence="3 4">HA7</strain>
    </source>
</reference>
<dbReference type="PANTHER" id="PTHR36453:SF1">
    <property type="entry name" value="RIGHT HANDED BETA HELIX DOMAIN-CONTAINING PROTEIN"/>
    <property type="match status" value="1"/>
</dbReference>
<dbReference type="Gene3D" id="2.160.20.10">
    <property type="entry name" value="Single-stranded right-handed beta-helix, Pectin lyase-like"/>
    <property type="match status" value="2"/>
</dbReference>
<name>A0A2K8Z3X8_9BACT</name>
<dbReference type="InterPro" id="IPR001478">
    <property type="entry name" value="PDZ"/>
</dbReference>
<evidence type="ECO:0000313" key="4">
    <source>
        <dbReference type="Proteomes" id="UP000232883"/>
    </source>
</evidence>
<sequence>MKNWILSFFYLATSTVCAQTQLFVAPTGNNANPGTIKRPFATLEKALTKVKTAPSDKVQIILRKGIYYLPGTVRINPQVTQGKSLTISSYQSEVAQLSGGRRLALQWKKNAKGIWTSTVTGPAFEQLFINGQKQILARYPNYDASARVYNGTAADALSDERVSRWKSPKGGYVHALHKGEWGDFHYRITGKSGGQVTLEGGWQNNRPAPMHPQERFVENIIDELDVPGEWFYNKKTHVLSVIPPAGVNLATARIDVSRLKGLIELKGNPGSPLRNVHIQSIRFVNAERTFMETNEPLLRSDWMIYRGAAVLLANTENCRIVNSEFTELGGNALFMSGYNRNSVVRGSYFHHIGASAICFVGDSSAVRSPSFRYEQFIPYAQLDRQSGPKNEAYPAQCVAEDNLIHHIGQLEKQATGVEISMAAGIVVRHNSIYQVPRAGINISEGTWGGHLLEYNDVFDTVLETGDHGSFNSWGRDRFWHPDRASMDSLVTAHPELIQLDAQTTTIIRNNRFRCDHGWDIDLDDGSSNYYIANNVLLNGGLKFREGFNRVAENNILINNTFHPHVWFKNSGDVFRKNILMRPYTPIGITEWGKEVDTNLFPDLTALAQAQKNGTDTHSLAGDANFINAAKGDYRVKDDSPALKIGFQNFAMNQFGVQRPALRFIAETPKIPTLLNAKLEETITELVWLGASVRNVRGLGDRSAFGLPDEQGIIVVDIPKGSLLAASGLKKGDVIRAANKEDVRNIGRLMAIQQQVNWTGRLAVTVLRNQQSVELTLPLK</sequence>
<dbReference type="PROSITE" id="PS50106">
    <property type="entry name" value="PDZ"/>
    <property type="match status" value="1"/>
</dbReference>
<keyword evidence="1" id="KW-0732">Signal</keyword>
<dbReference type="SUPFAM" id="SSF50156">
    <property type="entry name" value="PDZ domain-like"/>
    <property type="match status" value="1"/>
</dbReference>
<dbReference type="EMBL" id="CP025096">
    <property type="protein sequence ID" value="AUD04539.1"/>
    <property type="molecule type" value="Genomic_DNA"/>
</dbReference>
<proteinExistence type="predicted"/>
<feature type="domain" description="PDZ" evidence="2">
    <location>
        <begin position="675"/>
        <end position="769"/>
    </location>
</feature>
<dbReference type="Pfam" id="PF13229">
    <property type="entry name" value="Beta_helix"/>
    <property type="match status" value="1"/>
</dbReference>
<dbReference type="SMART" id="SM00228">
    <property type="entry name" value="PDZ"/>
    <property type="match status" value="1"/>
</dbReference>
<feature type="chain" id="PRO_5014830383" evidence="1">
    <location>
        <begin position="19"/>
        <end position="779"/>
    </location>
</feature>
<accession>A0A2K8Z3X8</accession>
<dbReference type="InterPro" id="IPR012334">
    <property type="entry name" value="Pectin_lyas_fold"/>
</dbReference>
<organism evidence="3 4">
    <name type="scientific">Spirosoma pollinicola</name>
    <dbReference type="NCBI Taxonomy" id="2057025"/>
    <lineage>
        <taxon>Bacteria</taxon>
        <taxon>Pseudomonadati</taxon>
        <taxon>Bacteroidota</taxon>
        <taxon>Cytophagia</taxon>
        <taxon>Cytophagales</taxon>
        <taxon>Cytophagaceae</taxon>
        <taxon>Spirosoma</taxon>
    </lineage>
</organism>
<dbReference type="KEGG" id="spir:CWM47_23450"/>
<protein>
    <submittedName>
        <fullName evidence="3">Peptide-binding protein</fullName>
    </submittedName>
</protein>
<gene>
    <name evidence="3" type="ORF">CWM47_23450</name>
</gene>
<dbReference type="AlphaFoldDB" id="A0A2K8Z3X8"/>
<dbReference type="Pfam" id="PF00595">
    <property type="entry name" value="PDZ"/>
    <property type="match status" value="1"/>
</dbReference>
<dbReference type="InterPro" id="IPR011050">
    <property type="entry name" value="Pectin_lyase_fold/virulence"/>
</dbReference>
<evidence type="ECO:0000256" key="1">
    <source>
        <dbReference type="SAM" id="SignalP"/>
    </source>
</evidence>
<dbReference type="Proteomes" id="UP000232883">
    <property type="component" value="Chromosome"/>
</dbReference>
<dbReference type="PANTHER" id="PTHR36453">
    <property type="entry name" value="SECRETED PROTEIN-RELATED"/>
    <property type="match status" value="1"/>
</dbReference>
<dbReference type="RefSeq" id="WP_100990604.1">
    <property type="nucleotide sequence ID" value="NZ_CP025096.1"/>
</dbReference>
<evidence type="ECO:0000313" key="3">
    <source>
        <dbReference type="EMBL" id="AUD04539.1"/>
    </source>
</evidence>
<dbReference type="OrthoDB" id="9808066at2"/>
<evidence type="ECO:0000259" key="2">
    <source>
        <dbReference type="PROSITE" id="PS50106"/>
    </source>
</evidence>
<dbReference type="InterPro" id="IPR036034">
    <property type="entry name" value="PDZ_sf"/>
</dbReference>
<dbReference type="SUPFAM" id="SSF51126">
    <property type="entry name" value="Pectin lyase-like"/>
    <property type="match status" value="1"/>
</dbReference>
<feature type="signal peptide" evidence="1">
    <location>
        <begin position="1"/>
        <end position="18"/>
    </location>
</feature>
<keyword evidence="4" id="KW-1185">Reference proteome</keyword>
<dbReference type="InterPro" id="IPR039448">
    <property type="entry name" value="Beta_helix"/>
</dbReference>